<reference evidence="3 4" key="1">
    <citation type="submission" date="2023-10" db="EMBL/GenBank/DDBJ databases">
        <title>Y20.</title>
        <authorList>
            <person name="Zhang G."/>
            <person name="Ding Y."/>
        </authorList>
    </citation>
    <scope>NUCLEOTIDE SEQUENCE [LARGE SCALE GENOMIC DNA]</scope>
    <source>
        <strain evidence="3 4">Y20</strain>
    </source>
</reference>
<dbReference type="AlphaFoldDB" id="A0AAU0ML36"/>
<keyword evidence="1" id="KW-1133">Transmembrane helix</keyword>
<keyword evidence="3" id="KW-0238">DNA-binding</keyword>
<feature type="domain" description="Helix-hairpin-helix DNA-binding motif class 1" evidence="2">
    <location>
        <begin position="181"/>
        <end position="200"/>
    </location>
</feature>
<dbReference type="SMART" id="SM00278">
    <property type="entry name" value="HhH1"/>
    <property type="match status" value="2"/>
</dbReference>
<sequence>MPSPPSAPLDAYERAPRRWRTGVGAIALVILLALAVTVGVTVVRSAGDPGEVLPLSTPEPAEQATAASVYVHVSGAVRAPGLYRLPADSRVFDAVAAASGFTEEADRGAVNLARVLADGEQVVVPTPGATAEGGAAVPGDGRVSLNSGTLADLDTLPRVGPAIAQRIIEWREANGPFTSVDDLLSVPGIGEKMLEAIRPLVVL</sequence>
<dbReference type="Pfam" id="PF10531">
    <property type="entry name" value="SLBB"/>
    <property type="match status" value="1"/>
</dbReference>
<dbReference type="GO" id="GO:0015628">
    <property type="term" value="P:protein secretion by the type II secretion system"/>
    <property type="evidence" value="ECO:0007669"/>
    <property type="project" value="TreeGrafter"/>
</dbReference>
<feature type="transmembrane region" description="Helical" evidence="1">
    <location>
        <begin position="21"/>
        <end position="43"/>
    </location>
</feature>
<dbReference type="SUPFAM" id="SSF47781">
    <property type="entry name" value="RuvA domain 2-like"/>
    <property type="match status" value="1"/>
</dbReference>
<evidence type="ECO:0000256" key="1">
    <source>
        <dbReference type="SAM" id="Phobius"/>
    </source>
</evidence>
<dbReference type="GO" id="GO:0006281">
    <property type="term" value="P:DNA repair"/>
    <property type="evidence" value="ECO:0007669"/>
    <property type="project" value="InterPro"/>
</dbReference>
<organism evidence="3 4">
    <name type="scientific">Microbacterium limosum</name>
    <dbReference type="NCBI Taxonomy" id="3079935"/>
    <lineage>
        <taxon>Bacteria</taxon>
        <taxon>Bacillati</taxon>
        <taxon>Actinomycetota</taxon>
        <taxon>Actinomycetes</taxon>
        <taxon>Micrococcales</taxon>
        <taxon>Microbacteriaceae</taxon>
        <taxon>Microbacterium</taxon>
    </lineage>
</organism>
<dbReference type="PANTHER" id="PTHR21180">
    <property type="entry name" value="ENDONUCLEASE/EXONUCLEASE/PHOSPHATASE FAMILY DOMAIN-CONTAINING PROTEIN 1"/>
    <property type="match status" value="1"/>
</dbReference>
<evidence type="ECO:0000313" key="4">
    <source>
        <dbReference type="Proteomes" id="UP001329313"/>
    </source>
</evidence>
<dbReference type="Gene3D" id="1.10.150.280">
    <property type="entry name" value="AF1531-like domain"/>
    <property type="match status" value="1"/>
</dbReference>
<dbReference type="Proteomes" id="UP001329313">
    <property type="component" value="Chromosome"/>
</dbReference>
<dbReference type="KEGG" id="mliy:RYJ27_05690"/>
<dbReference type="Pfam" id="PF12836">
    <property type="entry name" value="HHH_3"/>
    <property type="match status" value="1"/>
</dbReference>
<name>A0AAU0ML36_9MICO</name>
<dbReference type="PANTHER" id="PTHR21180:SF32">
    <property type="entry name" value="ENDONUCLEASE_EXONUCLEASE_PHOSPHATASE FAMILY DOMAIN-CONTAINING PROTEIN 1"/>
    <property type="match status" value="1"/>
</dbReference>
<proteinExistence type="predicted"/>
<dbReference type="EMBL" id="CP137080">
    <property type="protein sequence ID" value="WOQ70685.1"/>
    <property type="molecule type" value="Genomic_DNA"/>
</dbReference>
<feature type="domain" description="Helix-hairpin-helix DNA-binding motif class 1" evidence="2">
    <location>
        <begin position="151"/>
        <end position="170"/>
    </location>
</feature>
<gene>
    <name evidence="3" type="ORF">RYJ27_05690</name>
</gene>
<dbReference type="GO" id="GO:0015627">
    <property type="term" value="C:type II protein secretion system complex"/>
    <property type="evidence" value="ECO:0007669"/>
    <property type="project" value="TreeGrafter"/>
</dbReference>
<keyword evidence="1" id="KW-0812">Transmembrane</keyword>
<keyword evidence="4" id="KW-1185">Reference proteome</keyword>
<protein>
    <submittedName>
        <fullName evidence="3">ComEA family DNA-binding protein</fullName>
    </submittedName>
</protein>
<dbReference type="InterPro" id="IPR010994">
    <property type="entry name" value="RuvA_2-like"/>
</dbReference>
<evidence type="ECO:0000313" key="3">
    <source>
        <dbReference type="EMBL" id="WOQ70685.1"/>
    </source>
</evidence>
<dbReference type="RefSeq" id="WP_330171754.1">
    <property type="nucleotide sequence ID" value="NZ_CP137080.1"/>
</dbReference>
<keyword evidence="1" id="KW-0472">Membrane</keyword>
<accession>A0AAU0ML36</accession>
<dbReference type="InterPro" id="IPR003583">
    <property type="entry name" value="Hlx-hairpin-Hlx_DNA-bd_motif"/>
</dbReference>
<dbReference type="InterPro" id="IPR051675">
    <property type="entry name" value="Endo/Exo/Phosphatase_dom_1"/>
</dbReference>
<evidence type="ECO:0000259" key="2">
    <source>
        <dbReference type="SMART" id="SM00278"/>
    </source>
</evidence>
<dbReference type="GO" id="GO:0003677">
    <property type="term" value="F:DNA binding"/>
    <property type="evidence" value="ECO:0007669"/>
    <property type="project" value="UniProtKB-KW"/>
</dbReference>
<dbReference type="Gene3D" id="3.10.560.10">
    <property type="entry name" value="Outer membrane lipoprotein wza domain like"/>
    <property type="match status" value="1"/>
</dbReference>
<dbReference type="InterPro" id="IPR019554">
    <property type="entry name" value="Soluble_ligand-bd"/>
</dbReference>